<keyword evidence="3" id="KW-1185">Reference proteome</keyword>
<dbReference type="PANTHER" id="PTHR45847">
    <property type="entry name" value="FATTY ACID AMIDE HYDROLASE"/>
    <property type="match status" value="1"/>
</dbReference>
<dbReference type="PANTHER" id="PTHR45847:SF6">
    <property type="entry name" value="FATTY ACID AMIDE HYDROLASE"/>
    <property type="match status" value="1"/>
</dbReference>
<accession>A0A077ZYQ4</accession>
<evidence type="ECO:0000259" key="1">
    <source>
        <dbReference type="Pfam" id="PF01425"/>
    </source>
</evidence>
<name>A0A077ZYQ4_STYLE</name>
<organism evidence="2 3">
    <name type="scientific">Stylonychia lemnae</name>
    <name type="common">Ciliate</name>
    <dbReference type="NCBI Taxonomy" id="5949"/>
    <lineage>
        <taxon>Eukaryota</taxon>
        <taxon>Sar</taxon>
        <taxon>Alveolata</taxon>
        <taxon>Ciliophora</taxon>
        <taxon>Intramacronucleata</taxon>
        <taxon>Spirotrichea</taxon>
        <taxon>Stichotrichia</taxon>
        <taxon>Sporadotrichida</taxon>
        <taxon>Oxytrichidae</taxon>
        <taxon>Stylonychinae</taxon>
        <taxon>Stylonychia</taxon>
    </lineage>
</organism>
<dbReference type="OrthoDB" id="421993at2759"/>
<sequence length="242" mass="28084">MQRGVRLAKQALESKGFELVPFNYTVEELMEAKEIFLGLIPHAFTLKIYERMIENYERPLANSTKGYYFFHLNPIIKFVLLKILEQMGEKRFVEQVKHFKPLNQDQLDQLMIRQRTFYEKMHKKWNNLGIEALIMPTHPISAFKHANNAEVGGLNDYLITFSIIHYPIGVIPVTEVQEGEDLIYDDGVNDMITKNIKKDMKGTVGLPVTIQVIGQLWEDETVLGVMKAIDETIKFRKNPQNL</sequence>
<evidence type="ECO:0000313" key="2">
    <source>
        <dbReference type="EMBL" id="CDW73663.1"/>
    </source>
</evidence>
<protein>
    <submittedName>
        <fullName evidence="2">Amidase family protein</fullName>
    </submittedName>
</protein>
<reference evidence="2 3" key="1">
    <citation type="submission" date="2014-06" db="EMBL/GenBank/DDBJ databases">
        <authorList>
            <person name="Swart Estienne"/>
        </authorList>
    </citation>
    <scope>NUCLEOTIDE SEQUENCE [LARGE SCALE GENOMIC DNA]</scope>
    <source>
        <strain evidence="2 3">130c</strain>
    </source>
</reference>
<dbReference type="Proteomes" id="UP000039865">
    <property type="component" value="Unassembled WGS sequence"/>
</dbReference>
<dbReference type="AlphaFoldDB" id="A0A077ZYQ4"/>
<dbReference type="GO" id="GO:0009062">
    <property type="term" value="P:fatty acid catabolic process"/>
    <property type="evidence" value="ECO:0007669"/>
    <property type="project" value="TreeGrafter"/>
</dbReference>
<dbReference type="InterPro" id="IPR023631">
    <property type="entry name" value="Amidase_dom"/>
</dbReference>
<gene>
    <name evidence="2" type="primary">Contig5520.g5907</name>
    <name evidence="2" type="ORF">STYLEM_2647</name>
</gene>
<dbReference type="Pfam" id="PF01425">
    <property type="entry name" value="Amidase"/>
    <property type="match status" value="1"/>
</dbReference>
<dbReference type="GO" id="GO:0004040">
    <property type="term" value="F:amidase activity"/>
    <property type="evidence" value="ECO:0007669"/>
    <property type="project" value="TreeGrafter"/>
</dbReference>
<dbReference type="EMBL" id="CCKQ01002560">
    <property type="protein sequence ID" value="CDW73663.1"/>
    <property type="molecule type" value="Genomic_DNA"/>
</dbReference>
<dbReference type="SUPFAM" id="SSF75304">
    <property type="entry name" value="Amidase signature (AS) enzymes"/>
    <property type="match status" value="1"/>
</dbReference>
<dbReference type="InterPro" id="IPR036928">
    <property type="entry name" value="AS_sf"/>
</dbReference>
<feature type="domain" description="Amidase" evidence="1">
    <location>
        <begin position="2"/>
        <end position="223"/>
    </location>
</feature>
<dbReference type="GO" id="GO:0017064">
    <property type="term" value="F:fatty acid amide hydrolase activity"/>
    <property type="evidence" value="ECO:0007669"/>
    <property type="project" value="TreeGrafter"/>
</dbReference>
<dbReference type="InterPro" id="IPR052096">
    <property type="entry name" value="Endocannabinoid_amidase"/>
</dbReference>
<evidence type="ECO:0000313" key="3">
    <source>
        <dbReference type="Proteomes" id="UP000039865"/>
    </source>
</evidence>
<proteinExistence type="predicted"/>
<dbReference type="Gene3D" id="3.90.1300.10">
    <property type="entry name" value="Amidase signature (AS) domain"/>
    <property type="match status" value="1"/>
</dbReference>
<dbReference type="InParanoid" id="A0A077ZYQ4"/>